<dbReference type="HOGENOM" id="CLU_1731133_0_0_1"/>
<evidence type="ECO:0000313" key="2">
    <source>
        <dbReference type="EMBL" id="EUN21121.1"/>
    </source>
</evidence>
<dbReference type="Proteomes" id="UP000054337">
    <property type="component" value="Unassembled WGS sequence"/>
</dbReference>
<keyword evidence="3" id="KW-1185">Reference proteome</keyword>
<evidence type="ECO:0008006" key="4">
    <source>
        <dbReference type="Google" id="ProtNLM"/>
    </source>
</evidence>
<dbReference type="GeneID" id="26254837"/>
<proteinExistence type="predicted"/>
<feature type="region of interest" description="Disordered" evidence="1">
    <location>
        <begin position="22"/>
        <end position="53"/>
    </location>
</feature>
<sequence length="151" mass="17383">MNFDIRDLATFDDDRAETQSLLALPSTRSEHNATSSDQVGIYSPAQPNISSNPDEIDMWDYFESTRRSASYHLDEYFHFREDVRSESAPEQPELQDLVDQKRKMPKQSAWRLKVARDSLLNELETSTHLLDIMSGIAKKGLAKYYVLLVLL</sequence>
<accession>W7DYE8</accession>
<dbReference type="EMBL" id="KI968863">
    <property type="protein sequence ID" value="EUN21121.1"/>
    <property type="molecule type" value="Genomic_DNA"/>
</dbReference>
<dbReference type="RefSeq" id="XP_014550695.1">
    <property type="nucleotide sequence ID" value="XM_014695209.1"/>
</dbReference>
<gene>
    <name evidence="2" type="ORF">COCVIDRAFT_31645</name>
</gene>
<evidence type="ECO:0000256" key="1">
    <source>
        <dbReference type="SAM" id="MobiDB-lite"/>
    </source>
</evidence>
<name>W7DYE8_BIPV3</name>
<reference evidence="2 3" key="1">
    <citation type="journal article" date="2013" name="PLoS Genet.">
        <title>Comparative genome structure, secondary metabolite, and effector coding capacity across Cochliobolus pathogens.</title>
        <authorList>
            <person name="Condon B.J."/>
            <person name="Leng Y."/>
            <person name="Wu D."/>
            <person name="Bushley K.E."/>
            <person name="Ohm R.A."/>
            <person name="Otillar R."/>
            <person name="Martin J."/>
            <person name="Schackwitz W."/>
            <person name="Grimwood J."/>
            <person name="MohdZainudin N."/>
            <person name="Xue C."/>
            <person name="Wang R."/>
            <person name="Manning V.A."/>
            <person name="Dhillon B."/>
            <person name="Tu Z.J."/>
            <person name="Steffenson B.J."/>
            <person name="Salamov A."/>
            <person name="Sun H."/>
            <person name="Lowry S."/>
            <person name="LaButti K."/>
            <person name="Han J."/>
            <person name="Copeland A."/>
            <person name="Lindquist E."/>
            <person name="Barry K."/>
            <person name="Schmutz J."/>
            <person name="Baker S.E."/>
            <person name="Ciuffetti L.M."/>
            <person name="Grigoriev I.V."/>
            <person name="Zhong S."/>
            <person name="Turgeon B.G."/>
        </authorList>
    </citation>
    <scope>NUCLEOTIDE SEQUENCE [LARGE SCALE GENOMIC DNA]</scope>
    <source>
        <strain evidence="2 3">FI3</strain>
    </source>
</reference>
<organism evidence="2 3">
    <name type="scientific">Bipolaris victoriae (strain FI3)</name>
    <name type="common">Victoria blight of oats agent</name>
    <name type="synonym">Cochliobolus victoriae</name>
    <dbReference type="NCBI Taxonomy" id="930091"/>
    <lineage>
        <taxon>Eukaryota</taxon>
        <taxon>Fungi</taxon>
        <taxon>Dikarya</taxon>
        <taxon>Ascomycota</taxon>
        <taxon>Pezizomycotina</taxon>
        <taxon>Dothideomycetes</taxon>
        <taxon>Pleosporomycetidae</taxon>
        <taxon>Pleosporales</taxon>
        <taxon>Pleosporineae</taxon>
        <taxon>Pleosporaceae</taxon>
        <taxon>Bipolaris</taxon>
    </lineage>
</organism>
<protein>
    <recommendedName>
        <fullName evidence="4">Spindle pole body component</fullName>
    </recommendedName>
</protein>
<dbReference type="AlphaFoldDB" id="W7DYE8"/>
<evidence type="ECO:0000313" key="3">
    <source>
        <dbReference type="Proteomes" id="UP000054337"/>
    </source>
</evidence>